<sequence length="242" mass="26595">MGSPLANARSAQVPGHTATSRAAIHDRCDDISAGVSSARAWATTAIRANSRHLCGRCSRLTWGRGRRRSLRDVQGSRAPGGRWLCAALSEGLSTIDSLGNHRRGLGFSNNCKRGAHGRPGSAPARGKGVEGDSCVTPRQTCPRPDGFWPQLAFKDSMIHEILQFTPSIAFCCVLHRCESRDICCQELFRFSKEDDTSRIGARSFSFHVPWRFLSQGWLLGPRRARPHPAYFPGLSGQHPYNV</sequence>
<protein>
    <submittedName>
        <fullName evidence="2">Uncharacterized protein</fullName>
    </submittedName>
</protein>
<proteinExistence type="predicted"/>
<name>A0A6A6LET9_HEVBR</name>
<evidence type="ECO:0000313" key="3">
    <source>
        <dbReference type="Proteomes" id="UP000467840"/>
    </source>
</evidence>
<feature type="region of interest" description="Disordered" evidence="1">
    <location>
        <begin position="1"/>
        <end position="20"/>
    </location>
</feature>
<dbReference type="EMBL" id="JAAGAX010000011">
    <property type="protein sequence ID" value="KAF2299524.1"/>
    <property type="molecule type" value="Genomic_DNA"/>
</dbReference>
<dbReference type="Proteomes" id="UP000467840">
    <property type="component" value="Chromosome 1"/>
</dbReference>
<reference evidence="2 3" key="1">
    <citation type="journal article" date="2020" name="Mol. Plant">
        <title>The Chromosome-Based Rubber Tree Genome Provides New Insights into Spurge Genome Evolution and Rubber Biosynthesis.</title>
        <authorList>
            <person name="Liu J."/>
            <person name="Shi C."/>
            <person name="Shi C.C."/>
            <person name="Li W."/>
            <person name="Zhang Q.J."/>
            <person name="Zhang Y."/>
            <person name="Li K."/>
            <person name="Lu H.F."/>
            <person name="Shi C."/>
            <person name="Zhu S.T."/>
            <person name="Xiao Z.Y."/>
            <person name="Nan H."/>
            <person name="Yue Y."/>
            <person name="Zhu X.G."/>
            <person name="Wu Y."/>
            <person name="Hong X.N."/>
            <person name="Fan G.Y."/>
            <person name="Tong Y."/>
            <person name="Zhang D."/>
            <person name="Mao C.L."/>
            <person name="Liu Y.L."/>
            <person name="Hao S.J."/>
            <person name="Liu W.Q."/>
            <person name="Lv M.Q."/>
            <person name="Zhang H.B."/>
            <person name="Liu Y."/>
            <person name="Hu-Tang G.R."/>
            <person name="Wang J.P."/>
            <person name="Wang J.H."/>
            <person name="Sun Y.H."/>
            <person name="Ni S.B."/>
            <person name="Chen W.B."/>
            <person name="Zhang X.C."/>
            <person name="Jiao Y.N."/>
            <person name="Eichler E.E."/>
            <person name="Li G.H."/>
            <person name="Liu X."/>
            <person name="Gao L.Z."/>
        </authorList>
    </citation>
    <scope>NUCLEOTIDE SEQUENCE [LARGE SCALE GENOMIC DNA]</scope>
    <source>
        <strain evidence="3">cv. GT1</strain>
        <tissue evidence="2">Leaf</tissue>
    </source>
</reference>
<evidence type="ECO:0000256" key="1">
    <source>
        <dbReference type="SAM" id="MobiDB-lite"/>
    </source>
</evidence>
<comment type="caution">
    <text evidence="2">The sequence shown here is derived from an EMBL/GenBank/DDBJ whole genome shotgun (WGS) entry which is preliminary data.</text>
</comment>
<gene>
    <name evidence="2" type="ORF">GH714_032357</name>
</gene>
<keyword evidence="3" id="KW-1185">Reference proteome</keyword>
<dbReference type="AlphaFoldDB" id="A0A6A6LET9"/>
<accession>A0A6A6LET9</accession>
<organism evidence="2 3">
    <name type="scientific">Hevea brasiliensis</name>
    <name type="common">Para rubber tree</name>
    <name type="synonym">Siphonia brasiliensis</name>
    <dbReference type="NCBI Taxonomy" id="3981"/>
    <lineage>
        <taxon>Eukaryota</taxon>
        <taxon>Viridiplantae</taxon>
        <taxon>Streptophyta</taxon>
        <taxon>Embryophyta</taxon>
        <taxon>Tracheophyta</taxon>
        <taxon>Spermatophyta</taxon>
        <taxon>Magnoliopsida</taxon>
        <taxon>eudicotyledons</taxon>
        <taxon>Gunneridae</taxon>
        <taxon>Pentapetalae</taxon>
        <taxon>rosids</taxon>
        <taxon>fabids</taxon>
        <taxon>Malpighiales</taxon>
        <taxon>Euphorbiaceae</taxon>
        <taxon>Crotonoideae</taxon>
        <taxon>Micrandreae</taxon>
        <taxon>Hevea</taxon>
    </lineage>
</organism>
<evidence type="ECO:0000313" key="2">
    <source>
        <dbReference type="EMBL" id="KAF2299524.1"/>
    </source>
</evidence>